<keyword evidence="1" id="KW-0472">Membrane</keyword>
<dbReference type="InterPro" id="IPR036188">
    <property type="entry name" value="FAD/NAD-bd_sf"/>
</dbReference>
<organism evidence="3 4">
    <name type="scientific">Erythrobacter neustonensis</name>
    <dbReference type="NCBI Taxonomy" id="1112"/>
    <lineage>
        <taxon>Bacteria</taxon>
        <taxon>Pseudomonadati</taxon>
        <taxon>Pseudomonadota</taxon>
        <taxon>Alphaproteobacteria</taxon>
        <taxon>Sphingomonadales</taxon>
        <taxon>Erythrobacteraceae</taxon>
        <taxon>Erythrobacter/Porphyrobacter group</taxon>
        <taxon>Erythrobacter</taxon>
    </lineage>
</organism>
<dbReference type="AlphaFoldDB" id="A0A192D1L3"/>
<evidence type="ECO:0000259" key="2">
    <source>
        <dbReference type="Pfam" id="PF01593"/>
    </source>
</evidence>
<sequence>MNGQSNHSSDILIIGGGMAGCAAACALVAGRQRVIVLDKGRGPGGRMAARRVDIAGEQVSFDHGAQYFTARDAAFRATVAGWHAAGAAAPWPAAGDDAWVGTPGMNACIKHMASTLDVRWNTRAESLERSYRGWRVETADGVFAAPMVLVAIPAEQAADLLSGCAPQLAARAAAVVSAPCWAVMAGFDQPLPLADTFRSENSPVSWAARNSAKPGRTGGEAWVIHASPARSRELIGLPKDEVAAILLADFAAATGIAPPAPIHLDAHRWLYAQPQAAKGEGAIFDADENIGVAGDWLHSPRVEGAWLSGHALAHAVLQARLASTS</sequence>
<dbReference type="Proteomes" id="UP000078263">
    <property type="component" value="Chromosome"/>
</dbReference>
<protein>
    <recommendedName>
        <fullName evidence="2">Amine oxidase domain-containing protein</fullName>
    </recommendedName>
</protein>
<proteinExistence type="predicted"/>
<dbReference type="KEGG" id="pns:A9D12_00185"/>
<keyword evidence="1" id="KW-1133">Transmembrane helix</keyword>
<dbReference type="Pfam" id="PF01593">
    <property type="entry name" value="Amino_oxidase"/>
    <property type="match status" value="1"/>
</dbReference>
<feature type="transmembrane region" description="Helical" evidence="1">
    <location>
        <begin position="12"/>
        <end position="30"/>
    </location>
</feature>
<evidence type="ECO:0000256" key="1">
    <source>
        <dbReference type="SAM" id="Phobius"/>
    </source>
</evidence>
<dbReference type="STRING" id="1112.A9D12_00185"/>
<dbReference type="OrthoDB" id="5792777at2"/>
<dbReference type="Gene3D" id="3.90.660.10">
    <property type="match status" value="1"/>
</dbReference>
<dbReference type="InterPro" id="IPR002937">
    <property type="entry name" value="Amino_oxidase"/>
</dbReference>
<name>A0A192D1L3_9SPHN</name>
<dbReference type="PANTHER" id="PTHR16128:SF5">
    <property type="entry name" value="FAD_NAD(P)-BINDING OXIDOREDUCTASE FAMILY PROTEIN"/>
    <property type="match status" value="1"/>
</dbReference>
<feature type="domain" description="Amine oxidase" evidence="2">
    <location>
        <begin position="95"/>
        <end position="317"/>
    </location>
</feature>
<dbReference type="Pfam" id="PF13450">
    <property type="entry name" value="NAD_binding_8"/>
    <property type="match status" value="1"/>
</dbReference>
<dbReference type="PANTHER" id="PTHR16128">
    <property type="entry name" value="FAD/NAD(P)-BINDING OXIDOREDUCTASE FAMILY PROTEIN"/>
    <property type="match status" value="1"/>
</dbReference>
<accession>A0A192D1L3</accession>
<dbReference type="SUPFAM" id="SSF51905">
    <property type="entry name" value="FAD/NAD(P)-binding domain"/>
    <property type="match status" value="1"/>
</dbReference>
<dbReference type="Gene3D" id="3.50.50.60">
    <property type="entry name" value="FAD/NAD(P)-binding domain"/>
    <property type="match status" value="1"/>
</dbReference>
<keyword evidence="4" id="KW-1185">Reference proteome</keyword>
<dbReference type="GO" id="GO:0016491">
    <property type="term" value="F:oxidoreductase activity"/>
    <property type="evidence" value="ECO:0007669"/>
    <property type="project" value="InterPro"/>
</dbReference>
<evidence type="ECO:0000313" key="4">
    <source>
        <dbReference type="Proteomes" id="UP000078263"/>
    </source>
</evidence>
<gene>
    <name evidence="3" type="ORF">A9D12_00185</name>
</gene>
<evidence type="ECO:0000313" key="3">
    <source>
        <dbReference type="EMBL" id="ANK11624.1"/>
    </source>
</evidence>
<dbReference type="EMBL" id="CP016033">
    <property type="protein sequence ID" value="ANK11624.1"/>
    <property type="molecule type" value="Genomic_DNA"/>
</dbReference>
<reference evidence="3 4" key="1">
    <citation type="submission" date="2016-05" db="EMBL/GenBank/DDBJ databases">
        <title>Compelete Genome Sequence of Bacteriochlorophyll-Synthesizing Bacterium Porphyrobacter neustonensis DSM 9434.</title>
        <authorList>
            <person name="Shi X.-L."/>
            <person name="Wu Y.-H."/>
            <person name="Cheng H."/>
            <person name="Xu L."/>
            <person name="Zhang X.-Q."/>
            <person name="Wang C.-S."/>
            <person name="Xu X.-W."/>
        </authorList>
    </citation>
    <scope>NUCLEOTIDE SEQUENCE [LARGE SCALE GENOMIC DNA]</scope>
    <source>
        <strain evidence="3 4">DSM 9434</strain>
    </source>
</reference>
<keyword evidence="1" id="KW-0812">Transmembrane</keyword>